<keyword evidence="3" id="KW-1185">Reference proteome</keyword>
<feature type="transmembrane region" description="Helical" evidence="1">
    <location>
        <begin position="97"/>
        <end position="117"/>
    </location>
</feature>
<gene>
    <name evidence="2" type="ORF">EAX62_05445</name>
</gene>
<evidence type="ECO:0000256" key="1">
    <source>
        <dbReference type="SAM" id="Phobius"/>
    </source>
</evidence>
<keyword evidence="1" id="KW-0472">Membrane</keyword>
<feature type="transmembrane region" description="Helical" evidence="1">
    <location>
        <begin position="20"/>
        <end position="39"/>
    </location>
</feature>
<comment type="caution">
    <text evidence="2">The sequence shown here is derived from an EMBL/GenBank/DDBJ whole genome shotgun (WGS) entry which is preliminary data.</text>
</comment>
<dbReference type="AlphaFoldDB" id="A0A3M0GAP3"/>
<keyword evidence="1" id="KW-1133">Transmembrane helix</keyword>
<reference evidence="2 3" key="1">
    <citation type="submission" date="2018-10" db="EMBL/GenBank/DDBJ databases">
        <title>Tessaracoccus antarcticuss sp. nov., isolated from sediment.</title>
        <authorList>
            <person name="Zhou L.Y."/>
            <person name="Du Z.J."/>
        </authorList>
    </citation>
    <scope>NUCLEOTIDE SEQUENCE [LARGE SCALE GENOMIC DNA]</scope>
    <source>
        <strain evidence="2 3">JDX10</strain>
    </source>
</reference>
<organism evidence="2 3">
    <name type="scientific">Tessaracoccus antarcticus</name>
    <dbReference type="NCBI Taxonomy" id="2479848"/>
    <lineage>
        <taxon>Bacteria</taxon>
        <taxon>Bacillati</taxon>
        <taxon>Actinomycetota</taxon>
        <taxon>Actinomycetes</taxon>
        <taxon>Propionibacteriales</taxon>
        <taxon>Propionibacteriaceae</taxon>
        <taxon>Tessaracoccus</taxon>
    </lineage>
</organism>
<proteinExistence type="predicted"/>
<evidence type="ECO:0000313" key="3">
    <source>
        <dbReference type="Proteomes" id="UP000275256"/>
    </source>
</evidence>
<protein>
    <submittedName>
        <fullName evidence="2">Uncharacterized protein</fullName>
    </submittedName>
</protein>
<feature type="transmembrane region" description="Helical" evidence="1">
    <location>
        <begin position="45"/>
        <end position="66"/>
    </location>
</feature>
<evidence type="ECO:0000313" key="2">
    <source>
        <dbReference type="EMBL" id="RMB62030.1"/>
    </source>
</evidence>
<dbReference type="RefSeq" id="WP_121900578.1">
    <property type="nucleotide sequence ID" value="NZ_REFW01000001.1"/>
</dbReference>
<sequence>MTSTSSSQTREPRAFGWSSVIIIIGTIVLAALMLLLIQIPTFQKATPLVVLGTAMIALGFGGRVVMLVGQLKASTEAVVIGLCYSIVVLGTQCFEPLSTRVIVAGVALLVLLVIDAIDSRILTSRRR</sequence>
<dbReference type="Proteomes" id="UP000275256">
    <property type="component" value="Unassembled WGS sequence"/>
</dbReference>
<accession>A0A3M0GAP3</accession>
<name>A0A3M0GAP3_9ACTN</name>
<dbReference type="EMBL" id="REFW01000001">
    <property type="protein sequence ID" value="RMB62030.1"/>
    <property type="molecule type" value="Genomic_DNA"/>
</dbReference>
<feature type="transmembrane region" description="Helical" evidence="1">
    <location>
        <begin position="73"/>
        <end position="91"/>
    </location>
</feature>
<keyword evidence="1" id="KW-0812">Transmembrane</keyword>